<dbReference type="EMBL" id="BDGG01000006">
    <property type="protein sequence ID" value="GAV00687.1"/>
    <property type="molecule type" value="Genomic_DNA"/>
</dbReference>
<gene>
    <name evidence="1" type="primary">RvY_11501-1</name>
    <name evidence="1" type="synonym">RvY_11501.1</name>
    <name evidence="1" type="ORF">RvY_11501</name>
</gene>
<sequence length="63" mass="6749">MDYRCITLSGSTGHPAAYRSSGDYGQQSQVNSNYGFLDALGGFAGNYSTNTFSPALENFQPSE</sequence>
<evidence type="ECO:0000313" key="1">
    <source>
        <dbReference type="EMBL" id="GAV00687.1"/>
    </source>
</evidence>
<name>A0A1D1VGA7_RAMVA</name>
<comment type="caution">
    <text evidence="1">The sequence shown here is derived from an EMBL/GenBank/DDBJ whole genome shotgun (WGS) entry which is preliminary data.</text>
</comment>
<evidence type="ECO:0000313" key="2">
    <source>
        <dbReference type="Proteomes" id="UP000186922"/>
    </source>
</evidence>
<organism evidence="1 2">
    <name type="scientific">Ramazzottius varieornatus</name>
    <name type="common">Water bear</name>
    <name type="synonym">Tardigrade</name>
    <dbReference type="NCBI Taxonomy" id="947166"/>
    <lineage>
        <taxon>Eukaryota</taxon>
        <taxon>Metazoa</taxon>
        <taxon>Ecdysozoa</taxon>
        <taxon>Tardigrada</taxon>
        <taxon>Eutardigrada</taxon>
        <taxon>Parachela</taxon>
        <taxon>Hypsibioidea</taxon>
        <taxon>Ramazzottiidae</taxon>
        <taxon>Ramazzottius</taxon>
    </lineage>
</organism>
<dbReference type="Proteomes" id="UP000186922">
    <property type="component" value="Unassembled WGS sequence"/>
</dbReference>
<keyword evidence="2" id="KW-1185">Reference proteome</keyword>
<reference evidence="1 2" key="1">
    <citation type="journal article" date="2016" name="Nat. Commun.">
        <title>Extremotolerant tardigrade genome and improved radiotolerance of human cultured cells by tardigrade-unique protein.</title>
        <authorList>
            <person name="Hashimoto T."/>
            <person name="Horikawa D.D."/>
            <person name="Saito Y."/>
            <person name="Kuwahara H."/>
            <person name="Kozuka-Hata H."/>
            <person name="Shin-I T."/>
            <person name="Minakuchi Y."/>
            <person name="Ohishi K."/>
            <person name="Motoyama A."/>
            <person name="Aizu T."/>
            <person name="Enomoto A."/>
            <person name="Kondo K."/>
            <person name="Tanaka S."/>
            <person name="Hara Y."/>
            <person name="Koshikawa S."/>
            <person name="Sagara H."/>
            <person name="Miura T."/>
            <person name="Yokobori S."/>
            <person name="Miyagawa K."/>
            <person name="Suzuki Y."/>
            <person name="Kubo T."/>
            <person name="Oyama M."/>
            <person name="Kohara Y."/>
            <person name="Fujiyama A."/>
            <person name="Arakawa K."/>
            <person name="Katayama T."/>
            <person name="Toyoda A."/>
            <person name="Kunieda T."/>
        </authorList>
    </citation>
    <scope>NUCLEOTIDE SEQUENCE [LARGE SCALE GENOMIC DNA]</scope>
    <source>
        <strain evidence="1 2">YOKOZUNA-1</strain>
    </source>
</reference>
<dbReference type="AlphaFoldDB" id="A0A1D1VGA7"/>
<accession>A0A1D1VGA7</accession>
<proteinExistence type="predicted"/>
<protein>
    <submittedName>
        <fullName evidence="1">Uncharacterized protein</fullName>
    </submittedName>
</protein>